<protein>
    <recommendedName>
        <fullName evidence="4">DUF5668 domain-containing protein</fullName>
    </recommendedName>
</protein>
<feature type="non-terminal residue" evidence="2">
    <location>
        <position position="1"/>
    </location>
</feature>
<name>A0AAV6NY24_9ROSI</name>
<comment type="caution">
    <text evidence="2">The sequence shown here is derived from an EMBL/GenBank/DDBJ whole genome shotgun (WGS) entry which is preliminary data.</text>
</comment>
<evidence type="ECO:0008006" key="4">
    <source>
        <dbReference type="Google" id="ProtNLM"/>
    </source>
</evidence>
<dbReference type="Proteomes" id="UP000685013">
    <property type="component" value="Chromosome 2"/>
</dbReference>
<keyword evidence="1" id="KW-0472">Membrane</keyword>
<keyword evidence="1" id="KW-0812">Transmembrane</keyword>
<accession>A0AAV6NY24</accession>
<feature type="transmembrane region" description="Helical" evidence="1">
    <location>
        <begin position="15"/>
        <end position="36"/>
    </location>
</feature>
<feature type="transmembrane region" description="Helical" evidence="1">
    <location>
        <begin position="48"/>
        <end position="66"/>
    </location>
</feature>
<reference evidence="2 3" key="1">
    <citation type="journal article" date="2021" name="Hortic Res">
        <title>The domestication of Cucurbita argyrosperma as revealed by the genome of its wild relative.</title>
        <authorList>
            <person name="Barrera-Redondo J."/>
            <person name="Sanchez-de la Vega G."/>
            <person name="Aguirre-Liguori J.A."/>
            <person name="Castellanos-Morales G."/>
            <person name="Gutierrez-Guerrero Y.T."/>
            <person name="Aguirre-Dugua X."/>
            <person name="Aguirre-Planter E."/>
            <person name="Tenaillon M.I."/>
            <person name="Lira-Saade R."/>
            <person name="Eguiarte L.E."/>
        </authorList>
    </citation>
    <scope>NUCLEOTIDE SEQUENCE [LARGE SCALE GENOMIC DNA]</scope>
    <source>
        <strain evidence="2">JBR-2021</strain>
    </source>
</reference>
<evidence type="ECO:0000256" key="1">
    <source>
        <dbReference type="SAM" id="Phobius"/>
    </source>
</evidence>
<proteinExistence type="predicted"/>
<gene>
    <name evidence="2" type="ORF">SDJN03_02324</name>
</gene>
<dbReference type="PANTHER" id="PTHR33306">
    <property type="entry name" value="EXPRESSED PROTEIN-RELATED-RELATED"/>
    <property type="match status" value="1"/>
</dbReference>
<dbReference type="PANTHER" id="PTHR33306:SF43">
    <property type="entry name" value="TRANSMEMBRANE PROTEIN"/>
    <property type="match status" value="1"/>
</dbReference>
<keyword evidence="1" id="KW-1133">Transmembrane helix</keyword>
<dbReference type="AlphaFoldDB" id="A0AAV6NY24"/>
<organism evidence="2 3">
    <name type="scientific">Cucurbita argyrosperma subsp. sororia</name>
    <dbReference type="NCBI Taxonomy" id="37648"/>
    <lineage>
        <taxon>Eukaryota</taxon>
        <taxon>Viridiplantae</taxon>
        <taxon>Streptophyta</taxon>
        <taxon>Embryophyta</taxon>
        <taxon>Tracheophyta</taxon>
        <taxon>Spermatophyta</taxon>
        <taxon>Magnoliopsida</taxon>
        <taxon>eudicotyledons</taxon>
        <taxon>Gunneridae</taxon>
        <taxon>Pentapetalae</taxon>
        <taxon>rosids</taxon>
        <taxon>fabids</taxon>
        <taxon>Cucurbitales</taxon>
        <taxon>Cucurbitaceae</taxon>
        <taxon>Cucurbiteae</taxon>
        <taxon>Cucurbita</taxon>
    </lineage>
</organism>
<evidence type="ECO:0000313" key="3">
    <source>
        <dbReference type="Proteomes" id="UP000685013"/>
    </source>
</evidence>
<evidence type="ECO:0000313" key="2">
    <source>
        <dbReference type="EMBL" id="KAG6605007.1"/>
    </source>
</evidence>
<keyword evidence="3" id="KW-1185">Reference proteome</keyword>
<sequence length="106" mass="11841">MTYCYGYKPHPSGPLPGPILVLLTVVFILIGLSSLFSSEPIDFSEFQINWPLLAVPIIILVLVRFLSSVDSSSRHCACDRGWKMHCRCRHGAWDNSSTIDLELSGF</sequence>
<dbReference type="EMBL" id="JAGKQH010000002">
    <property type="protein sequence ID" value="KAG6605007.1"/>
    <property type="molecule type" value="Genomic_DNA"/>
</dbReference>